<evidence type="ECO:0000256" key="1">
    <source>
        <dbReference type="SAM" id="MobiDB-lite"/>
    </source>
</evidence>
<dbReference type="EMBL" id="PGCI01000189">
    <property type="protein sequence ID" value="PLW34871.1"/>
    <property type="molecule type" value="Genomic_DNA"/>
</dbReference>
<dbReference type="Pfam" id="PF18802">
    <property type="entry name" value="CxC1"/>
    <property type="match status" value="1"/>
</dbReference>
<comment type="caution">
    <text evidence="3">The sequence shown here is derived from an EMBL/GenBank/DDBJ whole genome shotgun (WGS) entry which is preliminary data.</text>
</comment>
<organism evidence="3 4">
    <name type="scientific">Puccinia coronata f. sp. avenae</name>
    <dbReference type="NCBI Taxonomy" id="200324"/>
    <lineage>
        <taxon>Eukaryota</taxon>
        <taxon>Fungi</taxon>
        <taxon>Dikarya</taxon>
        <taxon>Basidiomycota</taxon>
        <taxon>Pucciniomycotina</taxon>
        <taxon>Pucciniomycetes</taxon>
        <taxon>Pucciniales</taxon>
        <taxon>Pucciniaceae</taxon>
        <taxon>Puccinia</taxon>
    </lineage>
</organism>
<proteinExistence type="predicted"/>
<reference evidence="3 4" key="1">
    <citation type="submission" date="2017-11" db="EMBL/GenBank/DDBJ databases">
        <title>De novo assembly and phasing of dikaryotic genomes from two isolates of Puccinia coronata f. sp. avenae, the causal agent of oat crown rust.</title>
        <authorList>
            <person name="Miller M.E."/>
            <person name="Zhang Y."/>
            <person name="Omidvar V."/>
            <person name="Sperschneider J."/>
            <person name="Schwessinger B."/>
            <person name="Raley C."/>
            <person name="Palmer J.M."/>
            <person name="Garnica D."/>
            <person name="Upadhyaya N."/>
            <person name="Rathjen J."/>
            <person name="Taylor J.M."/>
            <person name="Park R.F."/>
            <person name="Dodds P.N."/>
            <person name="Hirsch C.D."/>
            <person name="Kianian S.F."/>
            <person name="Figueroa M."/>
        </authorList>
    </citation>
    <scope>NUCLEOTIDE SEQUENCE [LARGE SCALE GENOMIC DNA]</scope>
    <source>
        <strain evidence="3">12SD80</strain>
    </source>
</reference>
<feature type="compositionally biased region" description="Polar residues" evidence="1">
    <location>
        <begin position="249"/>
        <end position="266"/>
    </location>
</feature>
<feature type="region of interest" description="Disordered" evidence="1">
    <location>
        <begin position="222"/>
        <end position="266"/>
    </location>
</feature>
<feature type="compositionally biased region" description="Acidic residues" evidence="1">
    <location>
        <begin position="228"/>
        <end position="238"/>
    </location>
</feature>
<protein>
    <recommendedName>
        <fullName evidence="2">CxC1-like cysteine cluster associated with KDZ transposases domain-containing protein</fullName>
    </recommendedName>
</protein>
<evidence type="ECO:0000313" key="4">
    <source>
        <dbReference type="Proteomes" id="UP000235392"/>
    </source>
</evidence>
<gene>
    <name evidence="3" type="ORF">PCASD_15060</name>
</gene>
<dbReference type="InterPro" id="IPR041320">
    <property type="entry name" value="CxC1"/>
</dbReference>
<dbReference type="PANTHER" id="PTHR33096:SF1">
    <property type="entry name" value="CXC1-LIKE CYSTEINE CLUSTER ASSOCIATED WITH KDZ TRANSPOSASES DOMAIN-CONTAINING PROTEIN"/>
    <property type="match status" value="1"/>
</dbReference>
<dbReference type="PANTHER" id="PTHR33096">
    <property type="entry name" value="CXC2 DOMAIN-CONTAINING PROTEIN"/>
    <property type="match status" value="1"/>
</dbReference>
<sequence length="266" mass="29826">MPQSVQILTTGFLSSSPISPSTAFLVRLLAYHNYAWHHSNVRTFPFALTQQIFSEEQSEILWNKRKKVGHNLTNFMSSAVWVYCNLLNKTDELVQSTLCLTEIKKLAAGSCPACFGTSMNTGLHQLASVDNCLIISVDGNFQHRHQKVSGRNQLPLVTPSIFVDLAKLDAVKEYIRDQEKIHKIPKKELDQLISKIKSVIESLTSIVVGAIDDALEALNLENDREEQAQEEEDDDWLDDDKHQAEEVNANESTNANADESTNENAD</sequence>
<accession>A0A2N5UAU9</accession>
<evidence type="ECO:0000313" key="3">
    <source>
        <dbReference type="EMBL" id="PLW34871.1"/>
    </source>
</evidence>
<evidence type="ECO:0000259" key="2">
    <source>
        <dbReference type="Pfam" id="PF18802"/>
    </source>
</evidence>
<dbReference type="Proteomes" id="UP000235392">
    <property type="component" value="Unassembled WGS sequence"/>
</dbReference>
<feature type="domain" description="CxC1-like cysteine cluster associated with KDZ transposases" evidence="2">
    <location>
        <begin position="1"/>
        <end position="59"/>
    </location>
</feature>
<name>A0A2N5UAU9_9BASI</name>
<dbReference type="AlphaFoldDB" id="A0A2N5UAU9"/>